<organism evidence="1 2">
    <name type="scientific">Collybiopsis luxurians FD-317 M1</name>
    <dbReference type="NCBI Taxonomy" id="944289"/>
    <lineage>
        <taxon>Eukaryota</taxon>
        <taxon>Fungi</taxon>
        <taxon>Dikarya</taxon>
        <taxon>Basidiomycota</taxon>
        <taxon>Agaricomycotina</taxon>
        <taxon>Agaricomycetes</taxon>
        <taxon>Agaricomycetidae</taxon>
        <taxon>Agaricales</taxon>
        <taxon>Marasmiineae</taxon>
        <taxon>Omphalotaceae</taxon>
        <taxon>Collybiopsis</taxon>
        <taxon>Collybiopsis luxurians</taxon>
    </lineage>
</organism>
<dbReference type="HOGENOM" id="CLU_709919_0_0_1"/>
<reference evidence="1 2" key="1">
    <citation type="submission" date="2014-04" db="EMBL/GenBank/DDBJ databases">
        <title>Evolutionary Origins and Diversification of the Mycorrhizal Mutualists.</title>
        <authorList>
            <consortium name="DOE Joint Genome Institute"/>
            <consortium name="Mycorrhizal Genomics Consortium"/>
            <person name="Kohler A."/>
            <person name="Kuo A."/>
            <person name="Nagy L.G."/>
            <person name="Floudas D."/>
            <person name="Copeland A."/>
            <person name="Barry K.W."/>
            <person name="Cichocki N."/>
            <person name="Veneault-Fourrey C."/>
            <person name="LaButti K."/>
            <person name="Lindquist E.A."/>
            <person name="Lipzen A."/>
            <person name="Lundell T."/>
            <person name="Morin E."/>
            <person name="Murat C."/>
            <person name="Riley R."/>
            <person name="Ohm R."/>
            <person name="Sun H."/>
            <person name="Tunlid A."/>
            <person name="Henrissat B."/>
            <person name="Grigoriev I.V."/>
            <person name="Hibbett D.S."/>
            <person name="Martin F."/>
        </authorList>
    </citation>
    <scope>NUCLEOTIDE SEQUENCE [LARGE SCALE GENOMIC DNA]</scope>
    <source>
        <strain evidence="1 2">FD-317 M1</strain>
    </source>
</reference>
<name>A0A0D0AYB1_9AGAR</name>
<gene>
    <name evidence="1" type="ORF">GYMLUDRAFT_248455</name>
</gene>
<protein>
    <submittedName>
        <fullName evidence="1">Uncharacterized protein</fullName>
    </submittedName>
</protein>
<evidence type="ECO:0000313" key="1">
    <source>
        <dbReference type="EMBL" id="KIK55635.1"/>
    </source>
</evidence>
<dbReference type="EMBL" id="KN834804">
    <property type="protein sequence ID" value="KIK55635.1"/>
    <property type="molecule type" value="Genomic_DNA"/>
</dbReference>
<evidence type="ECO:0000313" key="2">
    <source>
        <dbReference type="Proteomes" id="UP000053593"/>
    </source>
</evidence>
<dbReference type="AlphaFoldDB" id="A0A0D0AYB1"/>
<keyword evidence="2" id="KW-1185">Reference proteome</keyword>
<dbReference type="Pfam" id="PF14223">
    <property type="entry name" value="Retrotran_gag_2"/>
    <property type="match status" value="1"/>
</dbReference>
<dbReference type="OrthoDB" id="3054003at2759"/>
<dbReference type="Proteomes" id="UP000053593">
    <property type="component" value="Unassembled WGS sequence"/>
</dbReference>
<proteinExistence type="predicted"/>
<accession>A0A0D0AYB1</accession>
<sequence>MTTSSMNSLPNLIVFPEDCQLVGLSNWAIFRGHLKSVAQATGLIEYLDSTIPSPTPPAAGIPTAVPRPTPINLHSPSIEEWELRDAQIAGIIYQNIKDHRSLGISQDLSAQAMWTALTTEFDTTSAAAQTLVKEHIQQFKYPPSTPFEEYFQQLEALCKAASDIGCTITSEDLCSQFLTLLTLEYLWIIQTHGARAYLELKCILIKYNMMVKSVTTLLVIDSSLNTLITGSRSTSGIICDNSPKGMEPTKAASPAPVITSSSIDSTPSSTTIAAAIYDFAKSSGRMATEGQAGAFAIEGYGIAEITVKTQQGSVHHLHFPASHTPSFAMNLLSMPSMDWKGYWGVWGNGCIEVQHLVSNAVVVDGHLASGNVFLVMTLPMFWLPLVAPG</sequence>